<gene>
    <name evidence="1" type="ORF">BJ992_005264</name>
</gene>
<reference evidence="1 2" key="1">
    <citation type="submission" date="2020-08" db="EMBL/GenBank/DDBJ databases">
        <title>Sequencing the genomes of 1000 actinobacteria strains.</title>
        <authorList>
            <person name="Klenk H.-P."/>
        </authorList>
    </citation>
    <scope>NUCLEOTIDE SEQUENCE [LARGE SCALE GENOMIC DNA]</scope>
    <source>
        <strain evidence="1 2">DSM 44936</strain>
    </source>
</reference>
<dbReference type="Proteomes" id="UP000555564">
    <property type="component" value="Unassembled WGS sequence"/>
</dbReference>
<accession>A0A7X0M8G7</accession>
<sequence length="301" mass="34299">MSGTGPGGLNDADWDRLLDQLQQGDCTPFIGAGACGRSLPTGSELSRRLADKYGYPFPDGRDDLARVTQYMVMENSNDAVYVKKRVRRELEEMAGEDPDFTDPLEPHALLADFPITTYLTTNYDDFLVRALTQAGKRPQHAICRWNTGPDRVNGSFAASVDWNPQPEQPLVYHLHGSLEHPWSMVVTEDDYLEFITRLAADREILPTAIHEALTARPLLFIGYGLRDATFRYLFKGLQSAVPVINQRAHLSVQRRPWHDGTPQKLEQATIDYFSKFYGRWRISIYWGTLDEFVSELRRRMG</sequence>
<name>A0A7X0M8G7_9ACTN</name>
<evidence type="ECO:0000313" key="2">
    <source>
        <dbReference type="Proteomes" id="UP000555564"/>
    </source>
</evidence>
<dbReference type="EMBL" id="JACHIU010000001">
    <property type="protein sequence ID" value="MBB6475833.1"/>
    <property type="molecule type" value="Genomic_DNA"/>
</dbReference>
<dbReference type="RefSeq" id="WP_184985449.1">
    <property type="nucleotide sequence ID" value="NZ_BAAALO010000019.1"/>
</dbReference>
<proteinExistence type="predicted"/>
<evidence type="ECO:0008006" key="3">
    <source>
        <dbReference type="Google" id="ProtNLM"/>
    </source>
</evidence>
<keyword evidence="2" id="KW-1185">Reference proteome</keyword>
<dbReference type="Pfam" id="PF13289">
    <property type="entry name" value="SIR2_2"/>
    <property type="match status" value="1"/>
</dbReference>
<comment type="caution">
    <text evidence="1">The sequence shown here is derived from an EMBL/GenBank/DDBJ whole genome shotgun (WGS) entry which is preliminary data.</text>
</comment>
<organism evidence="1 2">
    <name type="scientific">Sphaerisporangium rubeum</name>
    <dbReference type="NCBI Taxonomy" id="321317"/>
    <lineage>
        <taxon>Bacteria</taxon>
        <taxon>Bacillati</taxon>
        <taxon>Actinomycetota</taxon>
        <taxon>Actinomycetes</taxon>
        <taxon>Streptosporangiales</taxon>
        <taxon>Streptosporangiaceae</taxon>
        <taxon>Sphaerisporangium</taxon>
    </lineage>
</organism>
<dbReference type="InterPro" id="IPR029035">
    <property type="entry name" value="DHS-like_NAD/FAD-binding_dom"/>
</dbReference>
<protein>
    <recommendedName>
        <fullName evidence="3">SIR2-like domain-containing protein</fullName>
    </recommendedName>
</protein>
<dbReference type="SUPFAM" id="SSF52467">
    <property type="entry name" value="DHS-like NAD/FAD-binding domain"/>
    <property type="match status" value="1"/>
</dbReference>
<evidence type="ECO:0000313" key="1">
    <source>
        <dbReference type="EMBL" id="MBB6475833.1"/>
    </source>
</evidence>
<dbReference type="AlphaFoldDB" id="A0A7X0M8G7"/>